<evidence type="ECO:0000256" key="5">
    <source>
        <dbReference type="SAM" id="MobiDB-lite"/>
    </source>
</evidence>
<dbReference type="Pfam" id="PF02801">
    <property type="entry name" value="Ketoacyl-synt_C"/>
    <property type="match status" value="1"/>
</dbReference>
<dbReference type="EMBL" id="ANHZ02000006">
    <property type="protein sequence ID" value="EME37069.1"/>
    <property type="molecule type" value="Genomic_DNA"/>
</dbReference>
<feature type="compositionally biased region" description="Low complexity" evidence="5">
    <location>
        <begin position="428"/>
        <end position="439"/>
    </location>
</feature>
<evidence type="ECO:0000256" key="1">
    <source>
        <dbReference type="ARBA" id="ARBA00008467"/>
    </source>
</evidence>
<dbReference type="Pfam" id="PF00109">
    <property type="entry name" value="ketoacyl-synt"/>
    <property type="match status" value="1"/>
</dbReference>
<protein>
    <submittedName>
        <fullName evidence="7">3-oxoacyl-[acyl-carrier-protein] synthase, KASII</fullName>
    </submittedName>
</protein>
<dbReference type="RefSeq" id="WP_006214248.1">
    <property type="nucleotide sequence ID" value="NZ_ANHZ02000006.1"/>
</dbReference>
<dbReference type="AlphaFoldDB" id="M2YEP9"/>
<feature type="region of interest" description="Disordered" evidence="5">
    <location>
        <begin position="422"/>
        <end position="445"/>
    </location>
</feature>
<gene>
    <name evidence="7" type="ORF">C884_02225</name>
</gene>
<proteinExistence type="inferred from homology"/>
<keyword evidence="8" id="KW-1185">Reference proteome</keyword>
<dbReference type="PROSITE" id="PS52004">
    <property type="entry name" value="KS3_2"/>
    <property type="match status" value="1"/>
</dbReference>
<reference evidence="7 8" key="1">
    <citation type="journal article" date="2014" name="Genome Announc.">
        <title>Draft Genome Sequence of Kocuria palustris PEL.</title>
        <authorList>
            <person name="Sharma G."/>
            <person name="Khatri I."/>
            <person name="Subramanian S."/>
        </authorList>
    </citation>
    <scope>NUCLEOTIDE SEQUENCE [LARGE SCALE GENOMIC DNA]</scope>
    <source>
        <strain evidence="7 8">PEL</strain>
    </source>
</reference>
<dbReference type="PANTHER" id="PTHR11712:SF322">
    <property type="entry name" value="POLYKETIDE BETA-KETOACYL SYNTHASE 2-RELATED"/>
    <property type="match status" value="1"/>
</dbReference>
<dbReference type="InterPro" id="IPR014031">
    <property type="entry name" value="Ketoacyl_synth_C"/>
</dbReference>
<dbReference type="InterPro" id="IPR016039">
    <property type="entry name" value="Thiolase-like"/>
</dbReference>
<sequence length="445" mass="45524">MSDVVITGIGAVTGLGHSAEQNWEALLEGRTAVAPTQSFDASSLDCRASAEVAELQSALKPLVDRRMLRNMIRNDRLAALGAVHAVRDAGLEGQLEQAGLYLASAKEISEPDKVMDAVLVARDEDGSVDYQVMGAEGAADFYPLFYVEGLQAASLFYISKVLEMKGTNAYVSGAAEAGMSALGMGLRAIRRGEAEVVVVGGFDDATSWWNQSKYQDWGLLQHGQDQPHPFAAEGAGTVLGEGSVFLVLESSDHAAARGARVYAGLEAVSSRQDSARVFTPLADGDGLARAVRAALAGAGIDGEQIAAVVAEGTATADGDLREVQALSEALGAARPAVTAVKGAAGHTTAASGLLNVAVAALVLEAGTVPAIVGTSAEQADEPELDLVLGSARPLPLSDDGPSGALALAQGFQGQSGAAVLRRAQTSRAAGTGAADQTADQGERSE</sequence>
<comment type="similarity">
    <text evidence="1 4">Belongs to the thiolase-like superfamily. Beta-ketoacyl-ACP synthases family.</text>
</comment>
<dbReference type="Proteomes" id="UP000009877">
    <property type="component" value="Unassembled WGS sequence"/>
</dbReference>
<dbReference type="PANTHER" id="PTHR11712">
    <property type="entry name" value="POLYKETIDE SYNTHASE-RELATED"/>
    <property type="match status" value="1"/>
</dbReference>
<dbReference type="GO" id="GO:0004315">
    <property type="term" value="F:3-oxoacyl-[acyl-carrier-protein] synthase activity"/>
    <property type="evidence" value="ECO:0007669"/>
    <property type="project" value="TreeGrafter"/>
</dbReference>
<evidence type="ECO:0000313" key="7">
    <source>
        <dbReference type="EMBL" id="EME37069.1"/>
    </source>
</evidence>
<dbReference type="InterPro" id="IPR014030">
    <property type="entry name" value="Ketoacyl_synth_N"/>
</dbReference>
<evidence type="ECO:0000259" key="6">
    <source>
        <dbReference type="PROSITE" id="PS52004"/>
    </source>
</evidence>
<dbReference type="GO" id="GO:0006633">
    <property type="term" value="P:fatty acid biosynthetic process"/>
    <property type="evidence" value="ECO:0007669"/>
    <property type="project" value="TreeGrafter"/>
</dbReference>
<organism evidence="7 8">
    <name type="scientific">Kocuria palustris PEL</name>
    <dbReference type="NCBI Taxonomy" id="1236550"/>
    <lineage>
        <taxon>Bacteria</taxon>
        <taxon>Bacillati</taxon>
        <taxon>Actinomycetota</taxon>
        <taxon>Actinomycetes</taxon>
        <taxon>Micrococcales</taxon>
        <taxon>Micrococcaceae</taxon>
        <taxon>Kocuria</taxon>
    </lineage>
</organism>
<keyword evidence="2 4" id="KW-0808">Transferase</keyword>
<dbReference type="InterPro" id="IPR000794">
    <property type="entry name" value="Beta-ketoacyl_synthase"/>
</dbReference>
<evidence type="ECO:0000256" key="4">
    <source>
        <dbReference type="RuleBase" id="RU003694"/>
    </source>
</evidence>
<name>M2YEP9_9MICC</name>
<dbReference type="SMART" id="SM00825">
    <property type="entry name" value="PKS_KS"/>
    <property type="match status" value="1"/>
</dbReference>
<dbReference type="InterPro" id="IPR020841">
    <property type="entry name" value="PKS_Beta-ketoAc_synthase_dom"/>
</dbReference>
<accession>M2YEP9</accession>
<evidence type="ECO:0000256" key="2">
    <source>
        <dbReference type="ARBA" id="ARBA00022679"/>
    </source>
</evidence>
<dbReference type="SUPFAM" id="SSF53901">
    <property type="entry name" value="Thiolase-like"/>
    <property type="match status" value="2"/>
</dbReference>
<evidence type="ECO:0000313" key="8">
    <source>
        <dbReference type="Proteomes" id="UP000009877"/>
    </source>
</evidence>
<feature type="domain" description="Ketosynthase family 3 (KS3)" evidence="6">
    <location>
        <begin position="1"/>
        <end position="422"/>
    </location>
</feature>
<comment type="caution">
    <text evidence="7">The sequence shown here is derived from an EMBL/GenBank/DDBJ whole genome shotgun (WGS) entry which is preliminary data.</text>
</comment>
<evidence type="ECO:0000256" key="3">
    <source>
        <dbReference type="ARBA" id="ARBA00023315"/>
    </source>
</evidence>
<keyword evidence="3" id="KW-0012">Acyltransferase</keyword>
<dbReference type="Gene3D" id="3.40.47.10">
    <property type="match status" value="2"/>
</dbReference>